<dbReference type="Pfam" id="PF12838">
    <property type="entry name" value="Fer4_7"/>
    <property type="match status" value="1"/>
</dbReference>
<evidence type="ECO:0000313" key="10">
    <source>
        <dbReference type="EMBL" id="QDT34508.1"/>
    </source>
</evidence>
<comment type="similarity">
    <text evidence="2">Belongs to the complex I 23 kDa subunit family.</text>
</comment>
<dbReference type="PANTHER" id="PTHR10849">
    <property type="entry name" value="NADH DEHYDROGENASE UBIQUINONE IRON-SULFUR PROTEIN 8, MITOCHONDRIAL"/>
    <property type="match status" value="1"/>
</dbReference>
<feature type="domain" description="4Fe-4S ferredoxin-type" evidence="9">
    <location>
        <begin position="75"/>
        <end position="104"/>
    </location>
</feature>
<dbReference type="SUPFAM" id="SSF54862">
    <property type="entry name" value="4Fe-4S ferredoxins"/>
    <property type="match status" value="1"/>
</dbReference>
<organism evidence="10 11">
    <name type="scientific">Thalassoglobus polymorphus</name>
    <dbReference type="NCBI Taxonomy" id="2527994"/>
    <lineage>
        <taxon>Bacteria</taxon>
        <taxon>Pseudomonadati</taxon>
        <taxon>Planctomycetota</taxon>
        <taxon>Planctomycetia</taxon>
        <taxon>Planctomycetales</taxon>
        <taxon>Planctomycetaceae</taxon>
        <taxon>Thalassoglobus</taxon>
    </lineage>
</organism>
<dbReference type="GO" id="GO:0046872">
    <property type="term" value="F:metal ion binding"/>
    <property type="evidence" value="ECO:0007669"/>
    <property type="project" value="UniProtKB-KW"/>
</dbReference>
<dbReference type="Gene3D" id="3.30.70.3270">
    <property type="match status" value="1"/>
</dbReference>
<keyword evidence="10" id="KW-0560">Oxidoreductase</keyword>
<evidence type="ECO:0000256" key="6">
    <source>
        <dbReference type="ARBA" id="ARBA00022967"/>
    </source>
</evidence>
<dbReference type="EMBL" id="CP036267">
    <property type="protein sequence ID" value="QDT34508.1"/>
    <property type="molecule type" value="Genomic_DNA"/>
</dbReference>
<keyword evidence="5" id="KW-0677">Repeat</keyword>
<dbReference type="GO" id="GO:0009060">
    <property type="term" value="P:aerobic respiration"/>
    <property type="evidence" value="ECO:0007669"/>
    <property type="project" value="TreeGrafter"/>
</dbReference>
<sequence length="203" mass="23061">MLFGVLLFVMFSSNRQTCDNIMLNWFRNVWNAVSTVLRGMWVTLFTMGATYERKAFAQIYEYPETPVPVKARYRGFHRFDLTTCIGCEKCAVACPVDCIYIEKEKSPVGKGFRIDGFTIDYTKCMFCALCVEPCPVDCIFMGSNHDLSCYSRDGCVVDFAKMPLQTAWGQATLNPTVVAESKVLYEPVWVKGEPSPFEYAESE</sequence>
<evidence type="ECO:0000259" key="9">
    <source>
        <dbReference type="PROSITE" id="PS51379"/>
    </source>
</evidence>
<evidence type="ECO:0000256" key="2">
    <source>
        <dbReference type="ARBA" id="ARBA00010277"/>
    </source>
</evidence>
<dbReference type="AlphaFoldDB" id="A0A517QSA8"/>
<feature type="domain" description="4Fe-4S ferredoxin-type" evidence="9">
    <location>
        <begin position="115"/>
        <end position="144"/>
    </location>
</feature>
<keyword evidence="8" id="KW-0411">Iron-sulfur</keyword>
<name>A0A517QSA8_9PLAN</name>
<evidence type="ECO:0000256" key="7">
    <source>
        <dbReference type="ARBA" id="ARBA00023004"/>
    </source>
</evidence>
<evidence type="ECO:0000256" key="1">
    <source>
        <dbReference type="ARBA" id="ARBA00001966"/>
    </source>
</evidence>
<dbReference type="Proteomes" id="UP000315724">
    <property type="component" value="Chromosome"/>
</dbReference>
<gene>
    <name evidence="10" type="primary">nuoI</name>
    <name evidence="10" type="ORF">Mal48_37690</name>
</gene>
<dbReference type="PROSITE" id="PS00198">
    <property type="entry name" value="4FE4S_FER_1"/>
    <property type="match status" value="2"/>
</dbReference>
<dbReference type="GO" id="GO:0003954">
    <property type="term" value="F:NADH dehydrogenase activity"/>
    <property type="evidence" value="ECO:0007669"/>
    <property type="project" value="TreeGrafter"/>
</dbReference>
<evidence type="ECO:0000256" key="4">
    <source>
        <dbReference type="ARBA" id="ARBA00022723"/>
    </source>
</evidence>
<reference evidence="10 11" key="1">
    <citation type="submission" date="2019-02" db="EMBL/GenBank/DDBJ databases">
        <title>Deep-cultivation of Planctomycetes and their phenomic and genomic characterization uncovers novel biology.</title>
        <authorList>
            <person name="Wiegand S."/>
            <person name="Jogler M."/>
            <person name="Boedeker C."/>
            <person name="Pinto D."/>
            <person name="Vollmers J."/>
            <person name="Rivas-Marin E."/>
            <person name="Kohn T."/>
            <person name="Peeters S.H."/>
            <person name="Heuer A."/>
            <person name="Rast P."/>
            <person name="Oberbeckmann S."/>
            <person name="Bunk B."/>
            <person name="Jeske O."/>
            <person name="Meyerdierks A."/>
            <person name="Storesund J.E."/>
            <person name="Kallscheuer N."/>
            <person name="Luecker S."/>
            <person name="Lage O.M."/>
            <person name="Pohl T."/>
            <person name="Merkel B.J."/>
            <person name="Hornburger P."/>
            <person name="Mueller R.-W."/>
            <person name="Bruemmer F."/>
            <person name="Labrenz M."/>
            <person name="Spormann A.M."/>
            <person name="Op den Camp H."/>
            <person name="Overmann J."/>
            <person name="Amann R."/>
            <person name="Jetten M.S.M."/>
            <person name="Mascher T."/>
            <person name="Medema M.H."/>
            <person name="Devos D.P."/>
            <person name="Kaster A.-K."/>
            <person name="Ovreas L."/>
            <person name="Rohde M."/>
            <person name="Galperin M.Y."/>
            <person name="Jogler C."/>
        </authorList>
    </citation>
    <scope>NUCLEOTIDE SEQUENCE [LARGE SCALE GENOMIC DNA]</scope>
    <source>
        <strain evidence="10 11">Mal48</strain>
    </source>
</reference>
<dbReference type="GO" id="GO:0016020">
    <property type="term" value="C:membrane"/>
    <property type="evidence" value="ECO:0007669"/>
    <property type="project" value="InterPro"/>
</dbReference>
<evidence type="ECO:0000313" key="11">
    <source>
        <dbReference type="Proteomes" id="UP000315724"/>
    </source>
</evidence>
<proteinExistence type="inferred from homology"/>
<dbReference type="InterPro" id="IPR017900">
    <property type="entry name" value="4Fe4S_Fe_S_CS"/>
</dbReference>
<dbReference type="InterPro" id="IPR017896">
    <property type="entry name" value="4Fe4S_Fe-S-bd"/>
</dbReference>
<keyword evidence="3" id="KW-0004">4Fe-4S</keyword>
<evidence type="ECO:0000256" key="8">
    <source>
        <dbReference type="ARBA" id="ARBA00023014"/>
    </source>
</evidence>
<protein>
    <submittedName>
        <fullName evidence="10">NADH-quinone oxidoreductase subunit I</fullName>
        <ecNumber evidence="10">1.6.5.11</ecNumber>
    </submittedName>
</protein>
<accession>A0A517QSA8</accession>
<keyword evidence="11" id="KW-1185">Reference proteome</keyword>
<dbReference type="PROSITE" id="PS51379">
    <property type="entry name" value="4FE4S_FER_2"/>
    <property type="match status" value="2"/>
</dbReference>
<dbReference type="PANTHER" id="PTHR10849:SF20">
    <property type="entry name" value="NADH DEHYDROGENASE [UBIQUINONE] IRON-SULFUR PROTEIN 8, MITOCHONDRIAL"/>
    <property type="match status" value="1"/>
</dbReference>
<keyword evidence="4" id="KW-0479">Metal-binding</keyword>
<dbReference type="InterPro" id="IPR010226">
    <property type="entry name" value="NADH_quinone_OxRdtase_chainI"/>
</dbReference>
<dbReference type="EC" id="1.6.5.11" evidence="10"/>
<dbReference type="GO" id="GO:0051539">
    <property type="term" value="F:4 iron, 4 sulfur cluster binding"/>
    <property type="evidence" value="ECO:0007669"/>
    <property type="project" value="UniProtKB-KW"/>
</dbReference>
<dbReference type="KEGG" id="tpol:Mal48_37690"/>
<evidence type="ECO:0000256" key="3">
    <source>
        <dbReference type="ARBA" id="ARBA00022485"/>
    </source>
</evidence>
<keyword evidence="6" id="KW-1278">Translocase</keyword>
<keyword evidence="7" id="KW-0408">Iron</keyword>
<evidence type="ECO:0000256" key="5">
    <source>
        <dbReference type="ARBA" id="ARBA00022737"/>
    </source>
</evidence>
<comment type="cofactor">
    <cofactor evidence="1">
        <name>[4Fe-4S] cluster</name>
        <dbReference type="ChEBI" id="CHEBI:49883"/>
    </cofactor>
</comment>